<name>A0A8E0RV11_9TREM</name>
<evidence type="ECO:0000313" key="3">
    <source>
        <dbReference type="Proteomes" id="UP000728185"/>
    </source>
</evidence>
<comment type="caution">
    <text evidence="2">The sequence shown here is derived from an EMBL/GenBank/DDBJ whole genome shotgun (WGS) entry which is preliminary data.</text>
</comment>
<feature type="compositionally biased region" description="Low complexity" evidence="1">
    <location>
        <begin position="970"/>
        <end position="992"/>
    </location>
</feature>
<keyword evidence="3" id="KW-1185">Reference proteome</keyword>
<dbReference type="Proteomes" id="UP000728185">
    <property type="component" value="Unassembled WGS sequence"/>
</dbReference>
<protein>
    <submittedName>
        <fullName evidence="2">Uncharacterized protein</fullName>
    </submittedName>
</protein>
<feature type="compositionally biased region" description="Basic and acidic residues" evidence="1">
    <location>
        <begin position="184"/>
        <end position="194"/>
    </location>
</feature>
<reference evidence="2" key="1">
    <citation type="submission" date="2019-05" db="EMBL/GenBank/DDBJ databases">
        <title>Annotation for the trematode Fasciolopsis buski.</title>
        <authorList>
            <person name="Choi Y.-J."/>
        </authorList>
    </citation>
    <scope>NUCLEOTIDE SEQUENCE</scope>
    <source>
        <strain evidence="2">HT</strain>
        <tissue evidence="2">Whole worm</tissue>
    </source>
</reference>
<feature type="region of interest" description="Disordered" evidence="1">
    <location>
        <begin position="278"/>
        <end position="326"/>
    </location>
</feature>
<dbReference type="EMBL" id="LUCM01007389">
    <property type="protein sequence ID" value="KAA0190065.1"/>
    <property type="molecule type" value="Genomic_DNA"/>
</dbReference>
<feature type="region of interest" description="Disordered" evidence="1">
    <location>
        <begin position="831"/>
        <end position="856"/>
    </location>
</feature>
<feature type="compositionally biased region" description="Low complexity" evidence="1">
    <location>
        <begin position="1182"/>
        <end position="1197"/>
    </location>
</feature>
<feature type="region of interest" description="Disordered" evidence="1">
    <location>
        <begin position="970"/>
        <end position="996"/>
    </location>
</feature>
<feature type="compositionally biased region" description="Basic and acidic residues" evidence="1">
    <location>
        <begin position="309"/>
        <end position="323"/>
    </location>
</feature>
<feature type="region of interest" description="Disordered" evidence="1">
    <location>
        <begin position="389"/>
        <end position="451"/>
    </location>
</feature>
<evidence type="ECO:0000256" key="1">
    <source>
        <dbReference type="SAM" id="MobiDB-lite"/>
    </source>
</evidence>
<organism evidence="2 3">
    <name type="scientific">Fasciolopsis buskii</name>
    <dbReference type="NCBI Taxonomy" id="27845"/>
    <lineage>
        <taxon>Eukaryota</taxon>
        <taxon>Metazoa</taxon>
        <taxon>Spiralia</taxon>
        <taxon>Lophotrochozoa</taxon>
        <taxon>Platyhelminthes</taxon>
        <taxon>Trematoda</taxon>
        <taxon>Digenea</taxon>
        <taxon>Plagiorchiida</taxon>
        <taxon>Echinostomata</taxon>
        <taxon>Echinostomatoidea</taxon>
        <taxon>Fasciolidae</taxon>
        <taxon>Fasciolopsis</taxon>
    </lineage>
</organism>
<dbReference type="OrthoDB" id="193931at2759"/>
<feature type="region of interest" description="Disordered" evidence="1">
    <location>
        <begin position="1268"/>
        <end position="1304"/>
    </location>
</feature>
<proteinExistence type="predicted"/>
<feature type="region of interest" description="Disordered" evidence="1">
    <location>
        <begin position="1470"/>
        <end position="1491"/>
    </location>
</feature>
<feature type="region of interest" description="Disordered" evidence="1">
    <location>
        <begin position="1174"/>
        <end position="1197"/>
    </location>
</feature>
<feature type="compositionally biased region" description="Polar residues" evidence="1">
    <location>
        <begin position="197"/>
        <end position="206"/>
    </location>
</feature>
<accession>A0A8E0RV11</accession>
<evidence type="ECO:0000313" key="2">
    <source>
        <dbReference type="EMBL" id="KAA0190065.1"/>
    </source>
</evidence>
<feature type="compositionally biased region" description="Low complexity" evidence="1">
    <location>
        <begin position="1291"/>
        <end position="1304"/>
    </location>
</feature>
<sequence>MMSRYETKAKERQFDELFRNQYPEHSELARAHQVEQAQNQLDCGVLRALAIGVGFEEEQIRFSSLQNKCDRWHATYQLLCAKIRRFRTDPHLSQYVDEAMRSVGVPTLARRRRSSLLNAWRSNTGQAVAPTCGATLGLTSSGAPDSLMGSDEAEGTCLRRSTLLATVPDVMDEYMAEAEAEREDEAKLHRDPVSDRPTASSEPTVKSTERANSDVEAKRWKDPHQADEDFILSRLGVTPTASINLNGMSTVRRHTVQLAASPLTALRPPPPTEALVRTVATRSDRSSGPTQTEISGAPDVDGVSMTASTDEKRSSEGGVRLDDSGMAGPGLIQISDQRATALDWLPCPWGSNLQAKSTTNSEVSTQLSKATNKSQITAASTGLSAKTLPSLELGDEASTAGKPPDELRRVRPGLQRRNSVHPYEDELDASEPTVQQSVSVEKGEDNGNDLGQLSTMERRILAQNTLDNTPAFVASAGQHSYDCSSFPRRSSDGAAELQPLHRPALAVGGSYPEQTNYRNIHDSAEDATMALVASPSGVCCAHDVCTAGLQSNETATASDGSDSTATILKSCDSCMTSLSNSTTANVGLSNNTGTCVMRSTRKVTVPETEVPGSVHARTTLRAVHPVTSRVHSTAVSNATGRSPVTLSARQHSMLSYTQPATMDRTLWRLLRRRQSTIDSLTGAESGSVMHAQSTAVQAQIARHRKRFSLPSGYRPVRQAVHAGMQSSLCLCNHPLTPDLIQYIQHLTLNPQSAYQPPLWAGNPTVSAPDQPVCPTETGFTRRGSEASQLLAWKNRLNQCGGLYEPTVPEPILGQLLRPVAQHVLVPNQKPAYSPAVDGSSAHPSPAMNSSPVHLPVTADANTNLSKAPAPPGTLGVQSEVTQLSMASSFSPASPSGIELDDLKTELHKLENEAFVAPVSRLAASVTVDEDGGNGLNSPASSLTSSFSTNIGVSDAERHFLIVNRQYQRSTESSVSPPRVSSVSSTAARTPRANLTGTDLLREQRRWVPHRVSSLKVPRRASSAVAGSTGRGHSIRRSPNGNLTPLPGLTDHTLFEDESVECGLARRYRYSVGESLDHALISINSELNCPSMVQPDTPPFAPLSCQPSVTGLHSQPGHHRAIVSTLSNPDHPLSARMDAVLSSASSAYAEEPNRTALSSPGPAGPMTILDLSPSRCGAQTQQSGSEVEGEPSSVVVGPSSVGLKRRLLAPLHGKSGDYLRTLQRTGGSLDRRLNLELFNSPKRKVYQEWLPKVAAFSRKAATTMLQAVHPSTEVHQLSPSSLSPSAQTPGDSTTPPTHVPLTPVSTCPAQVAAPTGLGPTSFLLDSNLTAGSTSPQSFAVFGRHQGPNPLSSNPTPLSLPLNPAFGANYLGCNPLSGASIHSIPAPANASTIYGITDNPHCTASTTAAAAAAAAAASLMLLRHGDDDEDLAEIDRVNLRLAMGKLNDYINPGTCMSSETSTTTTVPRYFGQSETLPSMCSDPETLPESVEQE</sequence>
<feature type="region of interest" description="Disordered" evidence="1">
    <location>
        <begin position="178"/>
        <end position="222"/>
    </location>
</feature>
<gene>
    <name evidence="2" type="ORF">FBUS_02424</name>
</gene>
<feature type="region of interest" description="Disordered" evidence="1">
    <location>
        <begin position="1017"/>
        <end position="1046"/>
    </location>
</feature>
<feature type="compositionally biased region" description="Basic and acidic residues" evidence="1">
    <location>
        <begin position="207"/>
        <end position="222"/>
    </location>
</feature>